<evidence type="ECO:0000256" key="1">
    <source>
        <dbReference type="ARBA" id="ARBA00001946"/>
    </source>
</evidence>
<keyword evidence="3" id="KW-0378">Hydrolase</keyword>
<dbReference type="PANTHER" id="PTHR30001">
    <property type="entry name" value="RIBONUCLEASE"/>
    <property type="match status" value="1"/>
</dbReference>
<dbReference type="PROSITE" id="PS50126">
    <property type="entry name" value="S1"/>
    <property type="match status" value="1"/>
</dbReference>
<keyword evidence="4" id="KW-0460">Magnesium</keyword>
<proteinExistence type="predicted"/>
<dbReference type="GO" id="GO:0006364">
    <property type="term" value="P:rRNA processing"/>
    <property type="evidence" value="ECO:0007669"/>
    <property type="project" value="TreeGrafter"/>
</dbReference>
<evidence type="ECO:0000256" key="2">
    <source>
        <dbReference type="ARBA" id="ARBA00022723"/>
    </source>
</evidence>
<dbReference type="GO" id="GO:0003723">
    <property type="term" value="F:RNA binding"/>
    <property type="evidence" value="ECO:0007669"/>
    <property type="project" value="UniProtKB-KW"/>
</dbReference>
<accession>A0A1B9B8M7</accession>
<dbReference type="InterPro" id="IPR004659">
    <property type="entry name" value="RNase_E/G"/>
</dbReference>
<evidence type="ECO:0000259" key="6">
    <source>
        <dbReference type="PROSITE" id="PS50126"/>
    </source>
</evidence>
<dbReference type="Pfam" id="PF10150">
    <property type="entry name" value="RNase_E_G"/>
    <property type="match status" value="1"/>
</dbReference>
<dbReference type="Proteomes" id="UP000092578">
    <property type="component" value="Unassembled WGS sequence"/>
</dbReference>
<dbReference type="SUPFAM" id="SSF50249">
    <property type="entry name" value="Nucleic acid-binding proteins"/>
    <property type="match status" value="1"/>
</dbReference>
<dbReference type="PANTHER" id="PTHR30001:SF0">
    <property type="entry name" value="RIBONUCLEASE G"/>
    <property type="match status" value="1"/>
</dbReference>
<evidence type="ECO:0000256" key="4">
    <source>
        <dbReference type="ARBA" id="ARBA00022842"/>
    </source>
</evidence>
<dbReference type="InterPro" id="IPR012340">
    <property type="entry name" value="NA-bd_OB-fold"/>
</dbReference>
<evidence type="ECO:0000313" key="7">
    <source>
        <dbReference type="EMBL" id="OCA92412.1"/>
    </source>
</evidence>
<gene>
    <name evidence="7" type="ORF">A8F95_01480</name>
</gene>
<evidence type="ECO:0000313" key="8">
    <source>
        <dbReference type="Proteomes" id="UP000092578"/>
    </source>
</evidence>
<comment type="cofactor">
    <cofactor evidence="1">
        <name>Mg(2+)</name>
        <dbReference type="ChEBI" id="CHEBI:18420"/>
    </cofactor>
</comment>
<dbReference type="AlphaFoldDB" id="A0A1B9B8M7"/>
<dbReference type="EMBL" id="MAYT01000001">
    <property type="protein sequence ID" value="OCA92412.1"/>
    <property type="molecule type" value="Genomic_DNA"/>
</dbReference>
<keyword evidence="8" id="KW-1185">Reference proteome</keyword>
<organism evidence="7 8">
    <name type="scientific">Pseudobacillus wudalianchiensis</name>
    <dbReference type="NCBI Taxonomy" id="1743143"/>
    <lineage>
        <taxon>Bacteria</taxon>
        <taxon>Bacillati</taxon>
        <taxon>Bacillota</taxon>
        <taxon>Bacilli</taxon>
        <taxon>Bacillales</taxon>
        <taxon>Bacillaceae</taxon>
        <taxon>Pseudobacillus</taxon>
    </lineage>
</organism>
<reference evidence="8" key="1">
    <citation type="submission" date="2016-05" db="EMBL/GenBank/DDBJ databases">
        <authorList>
            <person name="Liu B."/>
            <person name="Wang J."/>
            <person name="Zhu Y."/>
            <person name="Liu G."/>
            <person name="Chen Q."/>
            <person name="Chen Z."/>
            <person name="Lan J."/>
            <person name="Che J."/>
            <person name="Ge C."/>
            <person name="Shi H."/>
            <person name="Pan Z."/>
            <person name="Liu X."/>
        </authorList>
    </citation>
    <scope>NUCLEOTIDE SEQUENCE [LARGE SCALE GENOMIC DNA]</scope>
    <source>
        <strain evidence="8">FJAT-27215</strain>
    </source>
</reference>
<evidence type="ECO:0000256" key="3">
    <source>
        <dbReference type="ARBA" id="ARBA00022801"/>
    </source>
</evidence>
<dbReference type="Gene3D" id="2.40.50.140">
    <property type="entry name" value="Nucleic acid-binding proteins"/>
    <property type="match status" value="1"/>
</dbReference>
<feature type="domain" description="S1 motif" evidence="6">
    <location>
        <begin position="38"/>
        <end position="109"/>
    </location>
</feature>
<protein>
    <recommendedName>
        <fullName evidence="6">S1 motif domain-containing protein</fullName>
    </recommendedName>
</protein>
<dbReference type="Gene3D" id="3.40.1260.20">
    <property type="entry name" value="Ribonuclease E, catalytic domain"/>
    <property type="match status" value="1"/>
</dbReference>
<evidence type="ECO:0000256" key="5">
    <source>
        <dbReference type="ARBA" id="ARBA00022884"/>
    </source>
</evidence>
<keyword evidence="2" id="KW-0479">Metal-binding</keyword>
<dbReference type="GO" id="GO:0004540">
    <property type="term" value="F:RNA nuclease activity"/>
    <property type="evidence" value="ECO:0007669"/>
    <property type="project" value="InterPro"/>
</dbReference>
<name>A0A1B9B8M7_9BACI</name>
<dbReference type="GO" id="GO:0046872">
    <property type="term" value="F:metal ion binding"/>
    <property type="evidence" value="ECO:0007669"/>
    <property type="project" value="UniProtKB-KW"/>
</dbReference>
<dbReference type="SMART" id="SM00316">
    <property type="entry name" value="S1"/>
    <property type="match status" value="1"/>
</dbReference>
<sequence>MNTLIVSLKGREKRLAVMKNGQADQIHIFQPSHLSRVGFIYYGIVSKVEKGMNACFVNIGLEQNAYLHRNDLPNHQNKPISELIHQGQKIIVQVIKDGTETKAPRLTAIIEWPSDLLVYLPAGRYIALSKKVANEKKRSEWTKWIEQQKREEEGLILRTAAFHSSKEVLLIEWNRLRLQHEKLEKEAEKTKAPALLMERQQLKEELFARMNELGQGEFICDELDFLSSVKEDPRFEKNKWTTLFHSSEEEVFSAFHLPNAAELSLKRIIWMPSGGFIVIDRTEAMTVIDVNTGKFTGKSSQQQTVLLTNKEAAIESARQLRLRDISGIILIDFIDMIKEEDRRQIEHILVEEAKKDPKQISIRGFTSLGLMQITRKKTKPSLVETLTVPCRVCRGTGRMISPETAAFQLERKLFELTRDEEEAVLVEVTPDVMTVFAGEKHEYHEKLEKLLHKKIIYSVVHSEAPVGNVIRTGDFRELSLKGTS</sequence>
<dbReference type="GO" id="GO:0005737">
    <property type="term" value="C:cytoplasm"/>
    <property type="evidence" value="ECO:0007669"/>
    <property type="project" value="TreeGrafter"/>
</dbReference>
<dbReference type="GO" id="GO:0016787">
    <property type="term" value="F:hydrolase activity"/>
    <property type="evidence" value="ECO:0007669"/>
    <property type="project" value="UniProtKB-KW"/>
</dbReference>
<dbReference type="NCBIfam" id="TIGR00757">
    <property type="entry name" value="RNaseEG"/>
    <property type="match status" value="1"/>
</dbReference>
<dbReference type="InterPro" id="IPR003029">
    <property type="entry name" value="S1_domain"/>
</dbReference>
<comment type="caution">
    <text evidence="7">The sequence shown here is derived from an EMBL/GenBank/DDBJ whole genome shotgun (WGS) entry which is preliminary data.</text>
</comment>
<dbReference type="CDD" id="cd04453">
    <property type="entry name" value="S1_RNase_E"/>
    <property type="match status" value="1"/>
</dbReference>
<dbReference type="Pfam" id="PF00575">
    <property type="entry name" value="S1"/>
    <property type="match status" value="1"/>
</dbReference>
<keyword evidence="5" id="KW-0694">RNA-binding</keyword>
<dbReference type="InterPro" id="IPR019307">
    <property type="entry name" value="RNA-bd_AU-1/RNase_E/G"/>
</dbReference>